<organism evidence="3 4">
    <name type="scientific">Fraxinus pennsylvanica</name>
    <dbReference type="NCBI Taxonomy" id="56036"/>
    <lineage>
        <taxon>Eukaryota</taxon>
        <taxon>Viridiplantae</taxon>
        <taxon>Streptophyta</taxon>
        <taxon>Embryophyta</taxon>
        <taxon>Tracheophyta</taxon>
        <taxon>Spermatophyta</taxon>
        <taxon>Magnoliopsida</taxon>
        <taxon>eudicotyledons</taxon>
        <taxon>Gunneridae</taxon>
        <taxon>Pentapetalae</taxon>
        <taxon>asterids</taxon>
        <taxon>lamiids</taxon>
        <taxon>Lamiales</taxon>
        <taxon>Oleaceae</taxon>
        <taxon>Oleeae</taxon>
        <taxon>Fraxinus</taxon>
    </lineage>
</organism>
<proteinExistence type="predicted"/>
<dbReference type="EMBL" id="OU503057">
    <property type="protein sequence ID" value="CAI9785761.1"/>
    <property type="molecule type" value="Genomic_DNA"/>
</dbReference>
<keyword evidence="1" id="KW-0175">Coiled coil</keyword>
<name>A0AAD2ACN8_9LAMI</name>
<dbReference type="Proteomes" id="UP000834106">
    <property type="component" value="Chromosome 22"/>
</dbReference>
<reference evidence="3" key="1">
    <citation type="submission" date="2023-05" db="EMBL/GenBank/DDBJ databases">
        <authorList>
            <person name="Huff M."/>
        </authorList>
    </citation>
    <scope>NUCLEOTIDE SEQUENCE</scope>
</reference>
<feature type="coiled-coil region" evidence="1">
    <location>
        <begin position="28"/>
        <end position="87"/>
    </location>
</feature>
<accession>A0AAD2ACN8</accession>
<evidence type="ECO:0000256" key="1">
    <source>
        <dbReference type="SAM" id="Coils"/>
    </source>
</evidence>
<feature type="compositionally biased region" description="Polar residues" evidence="2">
    <location>
        <begin position="9"/>
        <end position="24"/>
    </location>
</feature>
<protein>
    <submittedName>
        <fullName evidence="3">Uncharacterized protein</fullName>
    </submittedName>
</protein>
<evidence type="ECO:0000313" key="3">
    <source>
        <dbReference type="EMBL" id="CAI9785761.1"/>
    </source>
</evidence>
<gene>
    <name evidence="3" type="ORF">FPE_LOCUS33191</name>
</gene>
<evidence type="ECO:0000256" key="2">
    <source>
        <dbReference type="SAM" id="MobiDB-lite"/>
    </source>
</evidence>
<keyword evidence="4" id="KW-1185">Reference proteome</keyword>
<dbReference type="AlphaFoldDB" id="A0AAD2ACN8"/>
<sequence>MKKIKNFQMEDSSSTGTTSQSNKPVSELAKLQKLHEEKISKIEGLKKQKEELKTLLEKKLTEETKPFDNLCDKYNNLRDEYNALLARGSEEKESRRSVLLVRHRFLQTAFVCTQWLILQFIPEAIPIFKMTDHRVFVFGSFTEEELRFLQCEPSQDNTEITFGSLDTATLRSVGISNTSLKEIYSPKGYELLKPARVENAKNVCSNDTCPVEGNISKELKPVCLNSDNSWGLSNQRSIQQPSCERVTELSSSLDDGVLDDSTEGFDIVDSNKSIAQASNGPYSIAKKFLPRGLINLGKSMLSQCNRPCPSLLFSIL</sequence>
<evidence type="ECO:0000313" key="4">
    <source>
        <dbReference type="Proteomes" id="UP000834106"/>
    </source>
</evidence>
<feature type="region of interest" description="Disordered" evidence="2">
    <location>
        <begin position="1"/>
        <end position="27"/>
    </location>
</feature>